<dbReference type="EMBL" id="KV425905">
    <property type="protein sequence ID" value="KZV99880.1"/>
    <property type="molecule type" value="Genomic_DNA"/>
</dbReference>
<feature type="region of interest" description="Disordered" evidence="1">
    <location>
        <begin position="846"/>
        <end position="894"/>
    </location>
</feature>
<feature type="compositionally biased region" description="Basic and acidic residues" evidence="1">
    <location>
        <begin position="263"/>
        <end position="275"/>
    </location>
</feature>
<proteinExistence type="predicted"/>
<dbReference type="Proteomes" id="UP000077266">
    <property type="component" value="Unassembled WGS sequence"/>
</dbReference>
<dbReference type="InterPro" id="IPR044661">
    <property type="entry name" value="MED15a/b/c-like"/>
</dbReference>
<feature type="region of interest" description="Disordered" evidence="1">
    <location>
        <begin position="1"/>
        <end position="294"/>
    </location>
</feature>
<feature type="compositionally biased region" description="Low complexity" evidence="1">
    <location>
        <begin position="853"/>
        <end position="878"/>
    </location>
</feature>
<protein>
    <submittedName>
        <fullName evidence="2">Uncharacterized protein</fullName>
    </submittedName>
</protein>
<organism evidence="2 3">
    <name type="scientific">Exidia glandulosa HHB12029</name>
    <dbReference type="NCBI Taxonomy" id="1314781"/>
    <lineage>
        <taxon>Eukaryota</taxon>
        <taxon>Fungi</taxon>
        <taxon>Dikarya</taxon>
        <taxon>Basidiomycota</taxon>
        <taxon>Agaricomycotina</taxon>
        <taxon>Agaricomycetes</taxon>
        <taxon>Auriculariales</taxon>
        <taxon>Exidiaceae</taxon>
        <taxon>Exidia</taxon>
    </lineage>
</organism>
<dbReference type="PANTHER" id="PTHR33137">
    <property type="entry name" value="MEDIATOR OF RNA POLYMERASE II TRANSCRIPTION SUBUNIT 15A-RELATED"/>
    <property type="match status" value="1"/>
</dbReference>
<evidence type="ECO:0000256" key="1">
    <source>
        <dbReference type="SAM" id="MobiDB-lite"/>
    </source>
</evidence>
<feature type="compositionally biased region" description="Basic and acidic residues" evidence="1">
    <location>
        <begin position="143"/>
        <end position="170"/>
    </location>
</feature>
<feature type="region of interest" description="Disordered" evidence="1">
    <location>
        <begin position="689"/>
        <end position="749"/>
    </location>
</feature>
<feature type="compositionally biased region" description="Polar residues" evidence="1">
    <location>
        <begin position="18"/>
        <end position="39"/>
    </location>
</feature>
<accession>A0A165MWY0</accession>
<feature type="compositionally biased region" description="Low complexity" evidence="1">
    <location>
        <begin position="79"/>
        <end position="94"/>
    </location>
</feature>
<feature type="compositionally biased region" description="Basic and acidic residues" evidence="1">
    <location>
        <begin position="229"/>
        <end position="255"/>
    </location>
</feature>
<dbReference type="GO" id="GO:0003713">
    <property type="term" value="F:transcription coactivator activity"/>
    <property type="evidence" value="ECO:0007669"/>
    <property type="project" value="InterPro"/>
</dbReference>
<feature type="compositionally biased region" description="Pro residues" evidence="1">
    <location>
        <begin position="735"/>
        <end position="746"/>
    </location>
</feature>
<reference evidence="2 3" key="1">
    <citation type="journal article" date="2016" name="Mol. Biol. Evol.">
        <title>Comparative Genomics of Early-Diverging Mushroom-Forming Fungi Provides Insights into the Origins of Lignocellulose Decay Capabilities.</title>
        <authorList>
            <person name="Nagy L.G."/>
            <person name="Riley R."/>
            <person name="Tritt A."/>
            <person name="Adam C."/>
            <person name="Daum C."/>
            <person name="Floudas D."/>
            <person name="Sun H."/>
            <person name="Yadav J.S."/>
            <person name="Pangilinan J."/>
            <person name="Larsson K.H."/>
            <person name="Matsuura K."/>
            <person name="Barry K."/>
            <person name="Labutti K."/>
            <person name="Kuo R."/>
            <person name="Ohm R.A."/>
            <person name="Bhattacharya S.S."/>
            <person name="Shirouzu T."/>
            <person name="Yoshinaga Y."/>
            <person name="Martin F.M."/>
            <person name="Grigoriev I.V."/>
            <person name="Hibbett D.S."/>
        </authorList>
    </citation>
    <scope>NUCLEOTIDE SEQUENCE [LARGE SCALE GENOMIC DNA]</scope>
    <source>
        <strain evidence="2 3">HHB12029</strain>
    </source>
</reference>
<dbReference type="AlphaFoldDB" id="A0A165MWY0"/>
<name>A0A165MWY0_EXIGL</name>
<evidence type="ECO:0000313" key="2">
    <source>
        <dbReference type="EMBL" id="KZV99880.1"/>
    </source>
</evidence>
<gene>
    <name evidence="2" type="ORF">EXIGLDRAFT_800070</name>
</gene>
<sequence length="894" mass="99396">MSERAKSWPDPGVAGLTTRRQAALQQDTAVVDPSTQKNPTAIAEKNPNTPASAAMSKKASTNGKQKPKENKPAQLSTKSGARGNRGNRGNSNGSVKRETAKKPGVQKPGKTAATGKHTGEHTGEHNDKTDNATDNSGQSAELDGEHDGEPDKTSDKTSDGARDPHRDRIYGLRPSVFKGSEKLPEYFLHAISNPKRTPRQHPSPLPYTDDTDRTVSVWTQDLYGYGDHTTSDKTSDGEPDKTSDKTSDGEPDKTSDNISDTETAEKSKDDKKNDDAGESSAEDNNSALEDPTANEKWKQLDFDLTFLDEDLLAAALESADDAVEGSVPGPLPAALDAIWQRFLSRAGDFVTAFSSVSRKMPDVLWGMFGEYFKLTRNPNIYNMWVKQWSLLNPMDEGESKRDYHRRYVDAYHEKVGAMTPAEKQELRIELLKWLHDYEKECADEAKAQGVGFKGMLDGKRAMVRAAQTVARQTNCVVWGVLVPQDVSDAKMVASGGSFSSHDGITAVMKEYGVNTDDLCGTISSIFGAKRVADRLVNNWTDEALAVISNKPEKDRRYWLRRLLLAIQNRALPIPSDKLDWKGNASCCIRRKIWYDFWPVGVDPPDVVGDNKYLEHEHNKLMEAGYKTMRNEPGYPHIQVKAFTDEQLSWRRTDWKRWCALPVYCDAAGKVLITVGDVMPDEETDIKLKGRVSRKRFTGPGGAPDEDKAKTAKRRRSEEDYNTLLIGGGSEEFWEPKPPPPKRPMAPRPGYEHVEEMDVDEVRSPSIGPSERSQSVLPGAPSISLESLQEQLITAQRQQFQQQQQMTAALQQLLHGAAQPAQMAQLAQMAQATQMPNINWSLPPLIPVAPMPTQQQQRPQQQQQQQRAQQQQPQLPPIQEWMTDGQGGFLPFNGN</sequence>
<evidence type="ECO:0000313" key="3">
    <source>
        <dbReference type="Proteomes" id="UP000077266"/>
    </source>
</evidence>
<keyword evidence="3" id="KW-1185">Reference proteome</keyword>
<dbReference type="PANTHER" id="PTHR33137:SF4">
    <property type="entry name" value="MEDIATOR OF RNA POLYMERASE II TRANSCRIPTION SUBUNIT 15A-RELATED"/>
    <property type="match status" value="1"/>
</dbReference>
<dbReference type="GO" id="GO:0031490">
    <property type="term" value="F:chromatin DNA binding"/>
    <property type="evidence" value="ECO:0007669"/>
    <property type="project" value="InterPro"/>
</dbReference>
<dbReference type="InParanoid" id="A0A165MWY0"/>
<feature type="compositionally biased region" description="Basic and acidic residues" evidence="1">
    <location>
        <begin position="117"/>
        <end position="131"/>
    </location>
</feature>